<comment type="subcellular location">
    <subcellularLocation>
        <location evidence="1">Membrane</location>
        <topology evidence="1">Multi-pass membrane protein</topology>
    </subcellularLocation>
</comment>
<evidence type="ECO:0000256" key="7">
    <source>
        <dbReference type="SAM" id="Phobius"/>
    </source>
</evidence>
<feature type="transmembrane region" description="Helical" evidence="7">
    <location>
        <begin position="156"/>
        <end position="178"/>
    </location>
</feature>
<dbReference type="PANTHER" id="PTHR33048">
    <property type="entry name" value="PTH11-LIKE INTEGRAL MEMBRANE PROTEIN (AFU_ORTHOLOGUE AFUA_5G11245)"/>
    <property type="match status" value="1"/>
</dbReference>
<dbReference type="GO" id="GO:0016020">
    <property type="term" value="C:membrane"/>
    <property type="evidence" value="ECO:0007669"/>
    <property type="project" value="UniProtKB-SubCell"/>
</dbReference>
<evidence type="ECO:0000313" key="9">
    <source>
        <dbReference type="EMBL" id="OQD90411.1"/>
    </source>
</evidence>
<feature type="transmembrane region" description="Helical" evidence="7">
    <location>
        <begin position="52"/>
        <end position="71"/>
    </location>
</feature>
<accession>A0A1V6QMK3</accession>
<feature type="transmembrane region" description="Helical" evidence="7">
    <location>
        <begin position="225"/>
        <end position="246"/>
    </location>
</feature>
<evidence type="ECO:0000256" key="2">
    <source>
        <dbReference type="ARBA" id="ARBA00022692"/>
    </source>
</evidence>
<evidence type="ECO:0000256" key="5">
    <source>
        <dbReference type="ARBA" id="ARBA00038359"/>
    </source>
</evidence>
<evidence type="ECO:0000313" key="10">
    <source>
        <dbReference type="Proteomes" id="UP000191672"/>
    </source>
</evidence>
<protein>
    <recommendedName>
        <fullName evidence="8">Rhodopsin domain-containing protein</fullName>
    </recommendedName>
</protein>
<dbReference type="EMBL" id="MDYN01000001">
    <property type="protein sequence ID" value="OQD90411.1"/>
    <property type="molecule type" value="Genomic_DNA"/>
</dbReference>
<comment type="similarity">
    <text evidence="5">Belongs to the SAT4 family.</text>
</comment>
<comment type="caution">
    <text evidence="9">The sequence shown here is derived from an EMBL/GenBank/DDBJ whole genome shotgun (WGS) entry which is preliminary data.</text>
</comment>
<feature type="transmembrane region" description="Helical" evidence="7">
    <location>
        <begin position="190"/>
        <end position="213"/>
    </location>
</feature>
<evidence type="ECO:0000256" key="4">
    <source>
        <dbReference type="ARBA" id="ARBA00023136"/>
    </source>
</evidence>
<organism evidence="9 10">
    <name type="scientific">Penicillium antarcticum</name>
    <dbReference type="NCBI Taxonomy" id="416450"/>
    <lineage>
        <taxon>Eukaryota</taxon>
        <taxon>Fungi</taxon>
        <taxon>Dikarya</taxon>
        <taxon>Ascomycota</taxon>
        <taxon>Pezizomycotina</taxon>
        <taxon>Eurotiomycetes</taxon>
        <taxon>Eurotiomycetidae</taxon>
        <taxon>Eurotiales</taxon>
        <taxon>Aspergillaceae</taxon>
        <taxon>Penicillium</taxon>
    </lineage>
</organism>
<evidence type="ECO:0000256" key="6">
    <source>
        <dbReference type="SAM" id="MobiDB-lite"/>
    </source>
</evidence>
<keyword evidence="3 7" id="KW-1133">Transmembrane helix</keyword>
<keyword evidence="10" id="KW-1185">Reference proteome</keyword>
<dbReference type="InterPro" id="IPR049326">
    <property type="entry name" value="Rhodopsin_dom_fungi"/>
</dbReference>
<evidence type="ECO:0000256" key="3">
    <source>
        <dbReference type="ARBA" id="ARBA00022989"/>
    </source>
</evidence>
<feature type="transmembrane region" description="Helical" evidence="7">
    <location>
        <begin position="112"/>
        <end position="135"/>
    </location>
</feature>
<dbReference type="AlphaFoldDB" id="A0A1V6QMK3"/>
<keyword evidence="2 7" id="KW-0812">Transmembrane</keyword>
<dbReference type="PANTHER" id="PTHR33048:SF64">
    <property type="entry name" value="INTEGRAL MEMBRANE PROTEIN"/>
    <property type="match status" value="1"/>
</dbReference>
<feature type="domain" description="Rhodopsin" evidence="8">
    <location>
        <begin position="36"/>
        <end position="250"/>
    </location>
</feature>
<evidence type="ECO:0000256" key="1">
    <source>
        <dbReference type="ARBA" id="ARBA00004141"/>
    </source>
</evidence>
<sequence length="344" mass="38092">MTWVHNLHKPDPDTKIGRVIAICVVFPTLALLAVCLRFYVRLTTKRTPWWDDYTVLASVLLTAVYGGLTIAQTRWGMGLSQAYFPEENVIPFSKIQYAGGPVYTLDLLAFKVALLASYLRIGGFLIFTFIISASCRPVAKQWDMSVEGTCIDTVSFYYALAGTNLGFDILVIILPLPVLWKLQLQRKQKLVLTAIFALGFFITIIQIIRIFSVKNLKTVTDSQGLICWSIVEVSLGAVITCIPTYGPLFKSFASTISSYRKHGTGPTYPLDSMPEGGNDTMRSRRNTSNGSTLVPPTLSPVAHVRQKKRGALSSVIDTGSEEHILGEGDNMQIYKTMSYKVENG</sequence>
<feature type="transmembrane region" description="Helical" evidence="7">
    <location>
        <begin position="16"/>
        <end position="40"/>
    </location>
</feature>
<proteinExistence type="inferred from homology"/>
<reference evidence="10" key="1">
    <citation type="journal article" date="2017" name="Nat. Microbiol.">
        <title>Global analysis of biosynthetic gene clusters reveals vast potential of secondary metabolite production in Penicillium species.</title>
        <authorList>
            <person name="Nielsen J.C."/>
            <person name="Grijseels S."/>
            <person name="Prigent S."/>
            <person name="Ji B."/>
            <person name="Dainat J."/>
            <person name="Nielsen K.F."/>
            <person name="Frisvad J.C."/>
            <person name="Workman M."/>
            <person name="Nielsen J."/>
        </authorList>
    </citation>
    <scope>NUCLEOTIDE SEQUENCE [LARGE SCALE GENOMIC DNA]</scope>
    <source>
        <strain evidence="10">IBT 31811</strain>
    </source>
</reference>
<dbReference type="Pfam" id="PF20684">
    <property type="entry name" value="Fung_rhodopsin"/>
    <property type="match status" value="1"/>
</dbReference>
<name>A0A1V6QMK3_9EURO</name>
<feature type="region of interest" description="Disordered" evidence="6">
    <location>
        <begin position="266"/>
        <end position="297"/>
    </location>
</feature>
<keyword evidence="4 7" id="KW-0472">Membrane</keyword>
<gene>
    <name evidence="9" type="ORF">PENANT_c001G08835</name>
</gene>
<dbReference type="Proteomes" id="UP000191672">
    <property type="component" value="Unassembled WGS sequence"/>
</dbReference>
<dbReference type="InterPro" id="IPR052337">
    <property type="entry name" value="SAT4-like"/>
</dbReference>
<evidence type="ECO:0000259" key="8">
    <source>
        <dbReference type="Pfam" id="PF20684"/>
    </source>
</evidence>